<dbReference type="InterPro" id="IPR036388">
    <property type="entry name" value="WH-like_DNA-bd_sf"/>
</dbReference>
<dbReference type="AlphaFoldDB" id="A0A0P1IG70"/>
<evidence type="ECO:0000256" key="2">
    <source>
        <dbReference type="ARBA" id="ARBA00023125"/>
    </source>
</evidence>
<protein>
    <submittedName>
        <fullName evidence="6">L-lactate utilization operon repressor</fullName>
    </submittedName>
</protein>
<keyword evidence="3" id="KW-0804">Transcription</keyword>
<dbReference type="InterPro" id="IPR008920">
    <property type="entry name" value="TF_FadR/GntR_C"/>
</dbReference>
<dbReference type="InterPro" id="IPR011711">
    <property type="entry name" value="GntR_C"/>
</dbReference>
<accession>A0A0P1IG70</accession>
<evidence type="ECO:0000313" key="7">
    <source>
        <dbReference type="Proteomes" id="UP000051870"/>
    </source>
</evidence>
<dbReference type="Gene3D" id="1.10.10.10">
    <property type="entry name" value="Winged helix-like DNA-binding domain superfamily/Winged helix DNA-binding domain"/>
    <property type="match status" value="1"/>
</dbReference>
<dbReference type="Pfam" id="PF00392">
    <property type="entry name" value="GntR"/>
    <property type="match status" value="1"/>
</dbReference>
<gene>
    <name evidence="6" type="primary">lutR_2</name>
    <name evidence="6" type="ORF">PH7735_03497</name>
</gene>
<reference evidence="7" key="1">
    <citation type="submission" date="2015-09" db="EMBL/GenBank/DDBJ databases">
        <authorList>
            <person name="Rodrigo-Torres Lidia"/>
            <person name="Arahal R.David."/>
        </authorList>
    </citation>
    <scope>NUCLEOTIDE SEQUENCE [LARGE SCALE GENOMIC DNA]</scope>
    <source>
        <strain evidence="7">CECT 7735</strain>
    </source>
</reference>
<dbReference type="GO" id="GO:0003700">
    <property type="term" value="F:DNA-binding transcription factor activity"/>
    <property type="evidence" value="ECO:0007669"/>
    <property type="project" value="InterPro"/>
</dbReference>
<name>A0A0P1IG70_9RHOB</name>
<evidence type="ECO:0000313" key="6">
    <source>
        <dbReference type="EMBL" id="CUK10806.1"/>
    </source>
</evidence>
<dbReference type="InterPro" id="IPR036390">
    <property type="entry name" value="WH_DNA-bd_sf"/>
</dbReference>
<evidence type="ECO:0000256" key="3">
    <source>
        <dbReference type="ARBA" id="ARBA00023163"/>
    </source>
</evidence>
<dbReference type="CDD" id="cd07377">
    <property type="entry name" value="WHTH_GntR"/>
    <property type="match status" value="1"/>
</dbReference>
<dbReference type="STRING" id="1715693.PH7735_03497"/>
<evidence type="ECO:0000256" key="4">
    <source>
        <dbReference type="SAM" id="MobiDB-lite"/>
    </source>
</evidence>
<dbReference type="GeneID" id="83882474"/>
<dbReference type="PANTHER" id="PTHR43537">
    <property type="entry name" value="TRANSCRIPTIONAL REGULATOR, GNTR FAMILY"/>
    <property type="match status" value="1"/>
</dbReference>
<feature type="region of interest" description="Disordered" evidence="4">
    <location>
        <begin position="224"/>
        <end position="244"/>
    </location>
</feature>
<evidence type="ECO:0000256" key="1">
    <source>
        <dbReference type="ARBA" id="ARBA00023015"/>
    </source>
</evidence>
<keyword evidence="1" id="KW-0805">Transcription regulation</keyword>
<dbReference type="RefSeq" id="WP_058312669.1">
    <property type="nucleotide sequence ID" value="NZ_CYTW01000005.1"/>
</dbReference>
<dbReference type="SMART" id="SM00345">
    <property type="entry name" value="HTH_GNTR"/>
    <property type="match status" value="1"/>
</dbReference>
<dbReference type="InterPro" id="IPR000524">
    <property type="entry name" value="Tscrpt_reg_HTH_GntR"/>
</dbReference>
<sequence length="244" mass="26380">MTDEFENLDRRPLYARVADSISAMIADTGLRPGDDLPSEADLCARAGVSRVVIRGALAHLAGAGHIKLSNGRKAQVIAMNPDVLENTFSHGLATSQFSVNKVLEVRRGVETSTAALAAKNRSDAQVAQLLSLCELMEQAVGDPDAFAELDYRFHLCIAEATDNPLYVYIVKPLREIMKHSITVGRLAQSSEREQNRIVEDHRIIQRAIANGDARGAAAAMEAHFSSASDALTRNETETTTGPTP</sequence>
<evidence type="ECO:0000259" key="5">
    <source>
        <dbReference type="PROSITE" id="PS50949"/>
    </source>
</evidence>
<dbReference type="SMART" id="SM00895">
    <property type="entry name" value="FCD"/>
    <property type="match status" value="1"/>
</dbReference>
<dbReference type="PROSITE" id="PS50949">
    <property type="entry name" value="HTH_GNTR"/>
    <property type="match status" value="1"/>
</dbReference>
<dbReference type="SUPFAM" id="SSF46785">
    <property type="entry name" value="Winged helix' DNA-binding domain"/>
    <property type="match status" value="1"/>
</dbReference>
<proteinExistence type="predicted"/>
<organism evidence="6 7">
    <name type="scientific">Shimia thalassica</name>
    <dbReference type="NCBI Taxonomy" id="1715693"/>
    <lineage>
        <taxon>Bacteria</taxon>
        <taxon>Pseudomonadati</taxon>
        <taxon>Pseudomonadota</taxon>
        <taxon>Alphaproteobacteria</taxon>
        <taxon>Rhodobacterales</taxon>
        <taxon>Roseobacteraceae</taxon>
    </lineage>
</organism>
<dbReference type="GO" id="GO:0003677">
    <property type="term" value="F:DNA binding"/>
    <property type="evidence" value="ECO:0007669"/>
    <property type="project" value="UniProtKB-KW"/>
</dbReference>
<dbReference type="Proteomes" id="UP000051870">
    <property type="component" value="Unassembled WGS sequence"/>
</dbReference>
<keyword evidence="7" id="KW-1185">Reference proteome</keyword>
<dbReference type="EMBL" id="CYTW01000005">
    <property type="protein sequence ID" value="CUK10806.1"/>
    <property type="molecule type" value="Genomic_DNA"/>
</dbReference>
<keyword evidence="2" id="KW-0238">DNA-binding</keyword>
<dbReference type="PANTHER" id="PTHR43537:SF5">
    <property type="entry name" value="UXU OPERON TRANSCRIPTIONAL REGULATOR"/>
    <property type="match status" value="1"/>
</dbReference>
<feature type="domain" description="HTH gntR-type" evidence="5">
    <location>
        <begin position="11"/>
        <end position="79"/>
    </location>
</feature>
<dbReference type="PRINTS" id="PR00035">
    <property type="entry name" value="HTHGNTR"/>
</dbReference>
<dbReference type="Gene3D" id="1.20.120.530">
    <property type="entry name" value="GntR ligand-binding domain-like"/>
    <property type="match status" value="1"/>
</dbReference>
<dbReference type="Pfam" id="PF07729">
    <property type="entry name" value="FCD"/>
    <property type="match status" value="1"/>
</dbReference>
<dbReference type="SUPFAM" id="SSF48008">
    <property type="entry name" value="GntR ligand-binding domain-like"/>
    <property type="match status" value="1"/>
</dbReference>